<accession>A0A9N7TQT3</accession>
<comment type="caution">
    <text evidence="2">The sequence shown here is derived from an EMBL/GenBank/DDBJ whole genome shotgun (WGS) entry which is preliminary data.</text>
</comment>
<evidence type="ECO:0000313" key="2">
    <source>
        <dbReference type="EMBL" id="CAB1417455.1"/>
    </source>
</evidence>
<protein>
    <submittedName>
        <fullName evidence="2">Uncharacterized protein</fullName>
    </submittedName>
</protein>
<proteinExistence type="predicted"/>
<name>A0A9N7TQT3_PLEPL</name>
<reference evidence="2" key="1">
    <citation type="submission" date="2020-03" db="EMBL/GenBank/DDBJ databases">
        <authorList>
            <person name="Weist P."/>
        </authorList>
    </citation>
    <scope>NUCLEOTIDE SEQUENCE</scope>
</reference>
<keyword evidence="3" id="KW-1185">Reference proteome</keyword>
<evidence type="ECO:0000313" key="3">
    <source>
        <dbReference type="Proteomes" id="UP001153269"/>
    </source>
</evidence>
<organism evidence="2 3">
    <name type="scientific">Pleuronectes platessa</name>
    <name type="common">European plaice</name>
    <dbReference type="NCBI Taxonomy" id="8262"/>
    <lineage>
        <taxon>Eukaryota</taxon>
        <taxon>Metazoa</taxon>
        <taxon>Chordata</taxon>
        <taxon>Craniata</taxon>
        <taxon>Vertebrata</taxon>
        <taxon>Euteleostomi</taxon>
        <taxon>Actinopterygii</taxon>
        <taxon>Neopterygii</taxon>
        <taxon>Teleostei</taxon>
        <taxon>Neoteleostei</taxon>
        <taxon>Acanthomorphata</taxon>
        <taxon>Carangaria</taxon>
        <taxon>Pleuronectiformes</taxon>
        <taxon>Pleuronectoidei</taxon>
        <taxon>Pleuronectidae</taxon>
        <taxon>Pleuronectes</taxon>
    </lineage>
</organism>
<evidence type="ECO:0000256" key="1">
    <source>
        <dbReference type="SAM" id="MobiDB-lite"/>
    </source>
</evidence>
<dbReference type="Proteomes" id="UP001153269">
    <property type="component" value="Unassembled WGS sequence"/>
</dbReference>
<feature type="compositionally biased region" description="Basic and acidic residues" evidence="1">
    <location>
        <begin position="92"/>
        <end position="114"/>
    </location>
</feature>
<dbReference type="EMBL" id="CADEAL010000265">
    <property type="protein sequence ID" value="CAB1417455.1"/>
    <property type="molecule type" value="Genomic_DNA"/>
</dbReference>
<dbReference type="AlphaFoldDB" id="A0A9N7TQT3"/>
<feature type="region of interest" description="Disordered" evidence="1">
    <location>
        <begin position="54"/>
        <end position="129"/>
    </location>
</feature>
<gene>
    <name evidence="2" type="ORF">PLEPLA_LOCUS5257</name>
</gene>
<sequence length="129" mass="14345">MRDALVSEGERERESYRCYLASVSIARCILLLPPSPSSPPLSIPSSRCGSVSFLRREDLPDPPPSLRTVRVSRSEAQTILSHSAALYGKPVDAAHGEQRETSDEWGRDGQKETSEEKEEEEDEGMRKEG</sequence>